<gene>
    <name evidence="1" type="ORF">METZ01_LOCUS505438</name>
</gene>
<accession>A0A383E7M3</accession>
<reference evidence="1" key="1">
    <citation type="submission" date="2018-05" db="EMBL/GenBank/DDBJ databases">
        <authorList>
            <person name="Lanie J.A."/>
            <person name="Ng W.-L."/>
            <person name="Kazmierczak K.M."/>
            <person name="Andrzejewski T.M."/>
            <person name="Davidsen T.M."/>
            <person name="Wayne K.J."/>
            <person name="Tettelin H."/>
            <person name="Glass J.I."/>
            <person name="Rusch D."/>
            <person name="Podicherti R."/>
            <person name="Tsui H.-C.T."/>
            <person name="Winkler M.E."/>
        </authorList>
    </citation>
    <scope>NUCLEOTIDE SEQUENCE</scope>
</reference>
<dbReference type="InterPro" id="IPR027417">
    <property type="entry name" value="P-loop_NTPase"/>
</dbReference>
<feature type="non-terminal residue" evidence="1">
    <location>
        <position position="48"/>
    </location>
</feature>
<dbReference type="AlphaFoldDB" id="A0A383E7M3"/>
<organism evidence="1">
    <name type="scientific">marine metagenome</name>
    <dbReference type="NCBI Taxonomy" id="408172"/>
    <lineage>
        <taxon>unclassified sequences</taxon>
        <taxon>metagenomes</taxon>
        <taxon>ecological metagenomes</taxon>
    </lineage>
</organism>
<dbReference type="EMBL" id="UINC01223399">
    <property type="protein sequence ID" value="SVE52584.1"/>
    <property type="molecule type" value="Genomic_DNA"/>
</dbReference>
<proteinExistence type="predicted"/>
<dbReference type="Gene3D" id="3.40.50.300">
    <property type="entry name" value="P-loop containing nucleotide triphosphate hydrolases"/>
    <property type="match status" value="1"/>
</dbReference>
<protein>
    <submittedName>
        <fullName evidence="1">Uncharacterized protein</fullName>
    </submittedName>
</protein>
<sequence>MEAYLGNPNLKRVNVPQEFSEENIIEYNKCSNDPLYFIENFVRIVSLD</sequence>
<name>A0A383E7M3_9ZZZZ</name>
<evidence type="ECO:0000313" key="1">
    <source>
        <dbReference type="EMBL" id="SVE52584.1"/>
    </source>
</evidence>